<evidence type="ECO:0000313" key="2">
    <source>
        <dbReference type="Proteomes" id="UP001473424"/>
    </source>
</evidence>
<reference evidence="2" key="1">
    <citation type="journal article" date="2024" name="FEMS Microbiol. Lett.">
        <title>Genomic insights into Spiroplasma endosymbionts that induce male-killing and protective phenotypes in the pea aphid.</title>
        <authorList>
            <person name="Arai H."/>
            <person name="Legeai F."/>
            <person name="Kageyama D."/>
            <person name="Sugio A."/>
            <person name="Simon J.C."/>
        </authorList>
    </citation>
    <scope>NUCLEOTIDE SEQUENCE [LARGE SCALE GENOMIC DNA]</scope>
    <source>
        <strain evidence="2">sAp269</strain>
    </source>
</reference>
<proteinExistence type="predicted"/>
<name>A0ABN7BWJ7_9MOLU</name>
<dbReference type="Proteomes" id="UP001473424">
    <property type="component" value="Chromosome"/>
</dbReference>
<gene>
    <name evidence="1" type="ORF">SAP269_19110</name>
</gene>
<protein>
    <submittedName>
        <fullName evidence="1">Uncharacterized protein</fullName>
    </submittedName>
</protein>
<dbReference type="EMBL" id="AP028955">
    <property type="protein sequence ID" value="BET39322.1"/>
    <property type="molecule type" value="Genomic_DNA"/>
</dbReference>
<accession>A0ABN7BWJ7</accession>
<evidence type="ECO:0000313" key="1">
    <source>
        <dbReference type="EMBL" id="BET39322.1"/>
    </source>
</evidence>
<organism evidence="1 2">
    <name type="scientific">Spiroplasma ixodetis</name>
    <dbReference type="NCBI Taxonomy" id="2141"/>
    <lineage>
        <taxon>Bacteria</taxon>
        <taxon>Bacillati</taxon>
        <taxon>Mycoplasmatota</taxon>
        <taxon>Mollicutes</taxon>
        <taxon>Entomoplasmatales</taxon>
        <taxon>Spiroplasmataceae</taxon>
        <taxon>Spiroplasma</taxon>
    </lineage>
</organism>
<keyword evidence="2" id="KW-1185">Reference proteome</keyword>
<sequence>MDIENKSKLNLSIWDFIYKTKVDDKYYLEEYQLNLLNMWDEFYKNIDIKIIGFPIWTDIFSKYNFYKMNLATFTRLKTKDYYKKFKFIWKK</sequence>